<reference evidence="3" key="1">
    <citation type="submission" date="2023-06" db="EMBL/GenBank/DDBJ databases">
        <title>Genome-scale phylogeny and comparative genomics of the fungal order Sordariales.</title>
        <authorList>
            <consortium name="Lawrence Berkeley National Laboratory"/>
            <person name="Hensen N."/>
            <person name="Bonometti L."/>
            <person name="Westerberg I."/>
            <person name="Brannstrom I.O."/>
            <person name="Guillou S."/>
            <person name="Cros-Aarteil S."/>
            <person name="Calhoun S."/>
            <person name="Haridas S."/>
            <person name="Kuo A."/>
            <person name="Mondo S."/>
            <person name="Pangilinan J."/>
            <person name="Riley R."/>
            <person name="Labutti K."/>
            <person name="Andreopoulos B."/>
            <person name="Lipzen A."/>
            <person name="Chen C."/>
            <person name="Yanf M."/>
            <person name="Daum C."/>
            <person name="Ng V."/>
            <person name="Clum A."/>
            <person name="Steindorff A."/>
            <person name="Ohm R."/>
            <person name="Martin F."/>
            <person name="Silar P."/>
            <person name="Natvig D."/>
            <person name="Lalanne C."/>
            <person name="Gautier V."/>
            <person name="Ament-Velasquez S.L."/>
            <person name="Kruys A."/>
            <person name="Hutchinson M.I."/>
            <person name="Powell A.J."/>
            <person name="Barry K."/>
            <person name="Miller A.N."/>
            <person name="Grigoriev I.V."/>
            <person name="Debuchy R."/>
            <person name="Gladieux P."/>
            <person name="Thoren M.H."/>
            <person name="Johannesson H."/>
        </authorList>
    </citation>
    <scope>NUCLEOTIDE SEQUENCE</scope>
    <source>
        <strain evidence="3">SMH2532-1</strain>
    </source>
</reference>
<evidence type="ECO:0000313" key="3">
    <source>
        <dbReference type="EMBL" id="KAK0651080.1"/>
    </source>
</evidence>
<dbReference type="InterPro" id="IPR011009">
    <property type="entry name" value="Kinase-like_dom_sf"/>
</dbReference>
<feature type="compositionally biased region" description="Polar residues" evidence="1">
    <location>
        <begin position="535"/>
        <end position="544"/>
    </location>
</feature>
<feature type="region of interest" description="Disordered" evidence="1">
    <location>
        <begin position="500"/>
        <end position="544"/>
    </location>
</feature>
<dbReference type="EMBL" id="JAULSV010000002">
    <property type="protein sequence ID" value="KAK0651080.1"/>
    <property type="molecule type" value="Genomic_DNA"/>
</dbReference>
<dbReference type="SMART" id="SM00220">
    <property type="entry name" value="S_TKc"/>
    <property type="match status" value="1"/>
</dbReference>
<evidence type="ECO:0000256" key="1">
    <source>
        <dbReference type="SAM" id="MobiDB-lite"/>
    </source>
</evidence>
<protein>
    <recommendedName>
        <fullName evidence="2">Protein kinase domain-containing protein</fullName>
    </recommendedName>
</protein>
<feature type="compositionally biased region" description="Basic residues" evidence="1">
    <location>
        <begin position="641"/>
        <end position="651"/>
    </location>
</feature>
<dbReference type="PANTHER" id="PTHR24359">
    <property type="entry name" value="SERINE/THREONINE-PROTEIN KINASE SBK1"/>
    <property type="match status" value="1"/>
</dbReference>
<dbReference type="GO" id="GO:0005524">
    <property type="term" value="F:ATP binding"/>
    <property type="evidence" value="ECO:0007669"/>
    <property type="project" value="InterPro"/>
</dbReference>
<feature type="compositionally biased region" description="Basic and acidic residues" evidence="1">
    <location>
        <begin position="668"/>
        <end position="679"/>
    </location>
</feature>
<feature type="compositionally biased region" description="Polar residues" evidence="1">
    <location>
        <begin position="500"/>
        <end position="518"/>
    </location>
</feature>
<proteinExistence type="predicted"/>
<evidence type="ECO:0000259" key="2">
    <source>
        <dbReference type="PROSITE" id="PS50011"/>
    </source>
</evidence>
<gene>
    <name evidence="3" type="ORF">B0T16DRAFT_403139</name>
</gene>
<keyword evidence="4" id="KW-1185">Reference proteome</keyword>
<dbReference type="InterPro" id="IPR000719">
    <property type="entry name" value="Prot_kinase_dom"/>
</dbReference>
<dbReference type="PANTHER" id="PTHR24359:SF1">
    <property type="entry name" value="INHIBITOR OF NUCLEAR FACTOR KAPPA-B KINASE EPSILON SUBUNIT HOMOLOG 1-RELATED"/>
    <property type="match status" value="1"/>
</dbReference>
<feature type="region of interest" description="Disordered" evidence="1">
    <location>
        <begin position="613"/>
        <end position="687"/>
    </location>
</feature>
<dbReference type="AlphaFoldDB" id="A0AA40CTS0"/>
<dbReference type="SUPFAM" id="SSF56112">
    <property type="entry name" value="Protein kinase-like (PK-like)"/>
    <property type="match status" value="1"/>
</dbReference>
<dbReference type="CDD" id="cd00180">
    <property type="entry name" value="PKc"/>
    <property type="match status" value="1"/>
</dbReference>
<comment type="caution">
    <text evidence="3">The sequence shown here is derived from an EMBL/GenBank/DDBJ whole genome shotgun (WGS) entry which is preliminary data.</text>
</comment>
<dbReference type="Gene3D" id="1.10.510.10">
    <property type="entry name" value="Transferase(Phosphotransferase) domain 1"/>
    <property type="match status" value="1"/>
</dbReference>
<accession>A0AA40CTS0</accession>
<feature type="domain" description="Protein kinase" evidence="2">
    <location>
        <begin position="154"/>
        <end position="467"/>
    </location>
</feature>
<dbReference type="Proteomes" id="UP001174936">
    <property type="component" value="Unassembled WGS sequence"/>
</dbReference>
<dbReference type="Pfam" id="PF00069">
    <property type="entry name" value="Pkinase"/>
    <property type="match status" value="1"/>
</dbReference>
<dbReference type="PROSITE" id="PS50011">
    <property type="entry name" value="PROTEIN_KINASE_DOM"/>
    <property type="match status" value="1"/>
</dbReference>
<evidence type="ECO:0000313" key="4">
    <source>
        <dbReference type="Proteomes" id="UP001174936"/>
    </source>
</evidence>
<feature type="region of interest" description="Disordered" evidence="1">
    <location>
        <begin position="559"/>
        <end position="599"/>
    </location>
</feature>
<dbReference type="GO" id="GO:0004674">
    <property type="term" value="F:protein serine/threonine kinase activity"/>
    <property type="evidence" value="ECO:0007669"/>
    <property type="project" value="TreeGrafter"/>
</dbReference>
<sequence>MSATTAAAQSTADEFREHIQRYIEDRHCYGRRVLDDDSSAEFVPLVALTEFWTTERIHNVLWSAQPRIPNDASHLLEKYIIVLSILVYMKEPGRIDTITNLGIDDANLPITDNLIHGTHDPDAAPFLVSFAKNQWRFCPLTLDSRPYKKQLHPYHIVPITHKEPFDPEAHDQDDVAVYKAEWHRSCLGSLPPTYVVLKEYRKTGPESEAFDMFENEVDIYANLSDNDFTHIVRYYGSFVQNDRFTMILEYASGGTLLEYFKNTPHPSTSSERKNFWMAFFELLAALERIHELGKAKNIVLRGVHQDIRPQNILCFPAPAGSQFPVKFKLADFGSGHVRKVRDRGLDALAAQRVGNGMYSAPEAYCDDNITRAQSSAGDVWSLGAVASEALVWTIKGEVGRNHYQQKRVEVTRGLPNLAGGFHEGSFHDGTCRLDIVEETHSNVLNLTGDDDPVSRIVSNDMILERMLIANPPESFPAKDIIAHWTKYYCAPDVCAGATPHTNSWQTAPETPQTTNRLSMDTPRTRSSRRPGGTAPIQTPSTQYRTEIQGVADDTVTHFSSLQSPTRRGSSRRHSRQQPSFDRWPPRNTFASPSVHLPRQSAEEYKMPMEELYDDTDESLSDTTPEKLDEHTPITTIPPKVSGHHPLHHRTNRHSEPRHQSAPGPIPTPRDHFQPEHRESNGLNIQQNVRSRPMRPFSEPAMQVGDSVQTPTEVARPLPNISQRFSTGTVTTTITREIRNTTINNIYTEFIEKKSGFGAVFKSRDPFLLFPDLKDPLERLKGLGDGRDQYFLVDDSVSMKAHRDEMCRTIRVLAYLLKYGEVDPDKKIELFYTWSTERTSGVKSTLFEKAIKNHVFAKEPREMTVQFDAIASLVLNRKDNNNGASIYILTNGRWNAPPNSPEDLCGVDGVIERLVDSIRKNGREANYVGIQFIRFYDSTHPEDDHGKTRLRYLDEELGKQFRKVAKGDIVDMTDWDGSVRKILLGGILREEDASMEG</sequence>
<organism evidence="3 4">
    <name type="scientific">Cercophora newfieldiana</name>
    <dbReference type="NCBI Taxonomy" id="92897"/>
    <lineage>
        <taxon>Eukaryota</taxon>
        <taxon>Fungi</taxon>
        <taxon>Dikarya</taxon>
        <taxon>Ascomycota</taxon>
        <taxon>Pezizomycotina</taxon>
        <taxon>Sordariomycetes</taxon>
        <taxon>Sordariomycetidae</taxon>
        <taxon>Sordariales</taxon>
        <taxon>Lasiosphaeriaceae</taxon>
        <taxon>Cercophora</taxon>
    </lineage>
</organism>
<name>A0AA40CTS0_9PEZI</name>